<dbReference type="STRING" id="4555.K3YQF1"/>
<dbReference type="HOGENOM" id="CLU_391498_0_0_1"/>
<dbReference type="PRINTS" id="PR00081">
    <property type="entry name" value="GDHRDH"/>
</dbReference>
<dbReference type="InterPro" id="IPR023213">
    <property type="entry name" value="CAT-like_dom_sf"/>
</dbReference>
<dbReference type="PANTHER" id="PTHR48107:SF8">
    <property type="entry name" value="OS06G0185100 PROTEIN"/>
    <property type="match status" value="1"/>
</dbReference>
<evidence type="ECO:0000313" key="7">
    <source>
        <dbReference type="Proteomes" id="UP000004995"/>
    </source>
</evidence>
<keyword evidence="4" id="KW-0560">Oxidoreductase</keyword>
<dbReference type="InterPro" id="IPR002347">
    <property type="entry name" value="SDR_fam"/>
</dbReference>
<dbReference type="SUPFAM" id="SSF51735">
    <property type="entry name" value="NAD(P)-binding Rossmann-fold domains"/>
    <property type="match status" value="1"/>
</dbReference>
<dbReference type="Proteomes" id="UP000004995">
    <property type="component" value="Unassembled WGS sequence"/>
</dbReference>
<reference evidence="6" key="2">
    <citation type="submission" date="2018-08" db="UniProtKB">
        <authorList>
            <consortium name="EnsemblPlants"/>
        </authorList>
    </citation>
    <scope>IDENTIFICATION</scope>
    <source>
        <strain evidence="6">Yugu1</strain>
    </source>
</reference>
<evidence type="ECO:0000256" key="2">
    <source>
        <dbReference type="ARBA" id="ARBA00009861"/>
    </source>
</evidence>
<dbReference type="EMBL" id="AGNK02000585">
    <property type="status" value="NOT_ANNOTATED_CDS"/>
    <property type="molecule type" value="Genomic_DNA"/>
</dbReference>
<dbReference type="EnsemblPlants" id="KQL31896">
    <property type="protein sequence ID" value="KQL31896"/>
    <property type="gene ID" value="SETIT_016494mg"/>
</dbReference>
<evidence type="ECO:0000256" key="3">
    <source>
        <dbReference type="ARBA" id="ARBA00022679"/>
    </source>
</evidence>
<dbReference type="Gramene" id="KQL31896">
    <property type="protein sequence ID" value="KQL31896"/>
    <property type="gene ID" value="SETIT_016494mg"/>
</dbReference>
<dbReference type="Pfam" id="PF02458">
    <property type="entry name" value="Transferase"/>
    <property type="match status" value="1"/>
</dbReference>
<evidence type="ECO:0000256" key="5">
    <source>
        <dbReference type="ARBA" id="ARBA00023315"/>
    </source>
</evidence>
<dbReference type="PRINTS" id="PR00080">
    <property type="entry name" value="SDRFAMILY"/>
</dbReference>
<dbReference type="PROSITE" id="PS00061">
    <property type="entry name" value="ADH_SHORT"/>
    <property type="match status" value="1"/>
</dbReference>
<sequence>MAVVEILESCMVTPSDAATPKHGVWLSNLDLLVARSHTPTIYVYRPSPGPGLLLAGRPQGRPVPGATRYYPLAGRLGLDGAGRPEIHCTGDGVLFVTARTDAALQDLGGFVPSDELRRMLVPSADGGGDERAGILAMFQVTFFKCGGVCVGAAIHHMAADGLAALDFVNTWAAIARGAGGEAAPRRPWLDRTLLRARSPPDVRFDHAEYSRRGGGGSKAPFDSAILPVSRAQVDALKGGKKLSTFKAVVAHVWRCACRARGLAAAEDTRLYMTADARSRVTPPLPDGYLGNAIFRASAVAKVGDVVSGSLDAAADMISGATARLDDEYVRSLVDHLEQVVSDAAGLRKGEWVMPETDLWVISWQGLPIYDADFGWGRPAFMSRACLQFSGLVYLVPGPDGDGRLDVVVAMEPKSLARFKELLYEDLNPKHTNWNMMATSNVSHQAATPPEPLRGRVAIVTGGSGGIGAAVTAHLASLGARVVVGYVGDPAPADQLVAALNSGSRPPAAPPRAVAVDADVSDPAQVARLFDAAEAAFGPDLHVLVAAAGVQDAAYPRIADTTPEQWDAAFGVNARGAFLCCREAARRLVRGGGGRIVTFSSSNVGSLRPGYGAYVATKAAVEAMTKVLAKELAGTGITANSVAPGPIATPMFYAGKTEERVAAAARECPMGRIGEPEDVAPVVGFLCTDEAGWINGQVIRVNGGYV</sequence>
<evidence type="ECO:0000313" key="6">
    <source>
        <dbReference type="EnsemblPlants" id="KQL31896"/>
    </source>
</evidence>
<dbReference type="InterPro" id="IPR036291">
    <property type="entry name" value="NAD(P)-bd_dom_sf"/>
</dbReference>
<dbReference type="InterPro" id="IPR020904">
    <property type="entry name" value="Sc_DH/Rdtase_CS"/>
</dbReference>
<dbReference type="Gene3D" id="3.30.559.10">
    <property type="entry name" value="Chloramphenicol acetyltransferase-like domain"/>
    <property type="match status" value="2"/>
</dbReference>
<dbReference type="GO" id="GO:0016747">
    <property type="term" value="F:acyltransferase activity, transferring groups other than amino-acyl groups"/>
    <property type="evidence" value="ECO:0000318"/>
    <property type="project" value="GO_Central"/>
</dbReference>
<dbReference type="AlphaFoldDB" id="K3YQF1"/>
<evidence type="ECO:0000256" key="4">
    <source>
        <dbReference type="ARBA" id="ARBA00023002"/>
    </source>
</evidence>
<proteinExistence type="inferred from homology"/>
<accession>K3YQF1</accession>
<keyword evidence="7" id="KW-1185">Reference proteome</keyword>
<keyword evidence="5" id="KW-0012">Acyltransferase</keyword>
<dbReference type="InParanoid" id="K3YQF1"/>
<dbReference type="PANTHER" id="PTHR48107">
    <property type="entry name" value="NADPH-DEPENDENT ALDEHYDE REDUCTASE-LIKE PROTEIN, CHLOROPLASTIC-RELATED"/>
    <property type="match status" value="1"/>
</dbReference>
<dbReference type="GO" id="GO:0016614">
    <property type="term" value="F:oxidoreductase activity, acting on CH-OH group of donors"/>
    <property type="evidence" value="ECO:0007669"/>
    <property type="project" value="UniProtKB-ARBA"/>
</dbReference>
<reference evidence="7" key="1">
    <citation type="journal article" date="2012" name="Nat. Biotechnol.">
        <title>Reference genome sequence of the model plant Setaria.</title>
        <authorList>
            <person name="Bennetzen J.L."/>
            <person name="Schmutz J."/>
            <person name="Wang H."/>
            <person name="Percifield R."/>
            <person name="Hawkins J."/>
            <person name="Pontaroli A.C."/>
            <person name="Estep M."/>
            <person name="Feng L."/>
            <person name="Vaughn J.N."/>
            <person name="Grimwood J."/>
            <person name="Jenkins J."/>
            <person name="Barry K."/>
            <person name="Lindquist E."/>
            <person name="Hellsten U."/>
            <person name="Deshpande S."/>
            <person name="Wang X."/>
            <person name="Wu X."/>
            <person name="Mitros T."/>
            <person name="Triplett J."/>
            <person name="Yang X."/>
            <person name="Ye C.Y."/>
            <person name="Mauro-Herrera M."/>
            <person name="Wang L."/>
            <person name="Li P."/>
            <person name="Sharma M."/>
            <person name="Sharma R."/>
            <person name="Ronald P.C."/>
            <person name="Panaud O."/>
            <person name="Kellogg E.A."/>
            <person name="Brutnell T.P."/>
            <person name="Doust A.N."/>
            <person name="Tuskan G.A."/>
            <person name="Rokhsar D."/>
            <person name="Devos K.M."/>
        </authorList>
    </citation>
    <scope>NUCLEOTIDE SEQUENCE [LARGE SCALE GENOMIC DNA]</scope>
    <source>
        <strain evidence="7">cv. Yugu1</strain>
    </source>
</reference>
<evidence type="ECO:0000256" key="1">
    <source>
        <dbReference type="ARBA" id="ARBA00006484"/>
    </source>
</evidence>
<comment type="similarity">
    <text evidence="2">Belongs to the plant acyltransferase family.</text>
</comment>
<organism evidence="6 7">
    <name type="scientific">Setaria italica</name>
    <name type="common">Foxtail millet</name>
    <name type="synonym">Panicum italicum</name>
    <dbReference type="NCBI Taxonomy" id="4555"/>
    <lineage>
        <taxon>Eukaryota</taxon>
        <taxon>Viridiplantae</taxon>
        <taxon>Streptophyta</taxon>
        <taxon>Embryophyta</taxon>
        <taxon>Tracheophyta</taxon>
        <taxon>Spermatophyta</taxon>
        <taxon>Magnoliopsida</taxon>
        <taxon>Liliopsida</taxon>
        <taxon>Poales</taxon>
        <taxon>Poaceae</taxon>
        <taxon>PACMAD clade</taxon>
        <taxon>Panicoideae</taxon>
        <taxon>Panicodae</taxon>
        <taxon>Paniceae</taxon>
        <taxon>Cenchrinae</taxon>
        <taxon>Setaria</taxon>
    </lineage>
</organism>
<dbReference type="FunFam" id="3.30.559.10:FF:000008">
    <property type="entry name" value="Tryptamine hydroxycinnamoyl transferase"/>
    <property type="match status" value="1"/>
</dbReference>
<comment type="similarity">
    <text evidence="1">Belongs to the short-chain dehydrogenases/reductases (SDR) family.</text>
</comment>
<dbReference type="Pfam" id="PF13561">
    <property type="entry name" value="adh_short_C2"/>
    <property type="match status" value="1"/>
</dbReference>
<keyword evidence="3" id="KW-0808">Transferase</keyword>
<dbReference type="eggNOG" id="KOG0725">
    <property type="taxonomic scope" value="Eukaryota"/>
</dbReference>
<dbReference type="FunFam" id="3.40.50.720:FF:000084">
    <property type="entry name" value="Short-chain dehydrogenase reductase"/>
    <property type="match status" value="1"/>
</dbReference>
<protein>
    <submittedName>
        <fullName evidence="6">Uncharacterized protein</fullName>
    </submittedName>
</protein>
<name>K3YQF1_SETIT</name>
<dbReference type="Gene3D" id="3.40.50.720">
    <property type="entry name" value="NAD(P)-binding Rossmann-like Domain"/>
    <property type="match status" value="1"/>
</dbReference>
<dbReference type="FunCoup" id="K3YQF1">
    <property type="interactions" value="163"/>
</dbReference>